<evidence type="ECO:0008006" key="3">
    <source>
        <dbReference type="Google" id="ProtNLM"/>
    </source>
</evidence>
<dbReference type="Pfam" id="PF20393">
    <property type="entry name" value="Pro_CA_2"/>
    <property type="match status" value="1"/>
</dbReference>
<evidence type="ECO:0000313" key="1">
    <source>
        <dbReference type="EMBL" id="OGZ72524.1"/>
    </source>
</evidence>
<proteinExistence type="predicted"/>
<sequence length="170" mass="19340">MNREARKILLGLAYVLIGLFRKPLSGFATGLECMDGRVQGALRKKAKRKYRVKYVDIITQPGINKILAENTDVPIIENIKKMLWISINDHGSRTIIIAAHHNCAGNPNNKETQLAHLREAEKTVRNMLENLPLGDLGLSPMDFVIDLLWINEKWMPEEIPSDKWLVKMNA</sequence>
<name>A0A1G2ICS1_9BACT</name>
<evidence type="ECO:0000313" key="2">
    <source>
        <dbReference type="Proteomes" id="UP000176774"/>
    </source>
</evidence>
<gene>
    <name evidence="1" type="ORF">A2908_01480</name>
</gene>
<reference evidence="1 2" key="1">
    <citation type="journal article" date="2016" name="Nat. Commun.">
        <title>Thousands of microbial genomes shed light on interconnected biogeochemical processes in an aquifer system.</title>
        <authorList>
            <person name="Anantharaman K."/>
            <person name="Brown C.T."/>
            <person name="Hug L.A."/>
            <person name="Sharon I."/>
            <person name="Castelle C.J."/>
            <person name="Probst A.J."/>
            <person name="Thomas B.C."/>
            <person name="Singh A."/>
            <person name="Wilkins M.J."/>
            <person name="Karaoz U."/>
            <person name="Brodie E.L."/>
            <person name="Williams K.H."/>
            <person name="Hubbard S.S."/>
            <person name="Banfield J.F."/>
        </authorList>
    </citation>
    <scope>NUCLEOTIDE SEQUENCE [LARGE SCALE GENOMIC DNA]</scope>
</reference>
<organism evidence="1 2">
    <name type="scientific">Candidatus Staskawiczbacteria bacterium RIFCSPLOWO2_01_FULL_38_12b</name>
    <dbReference type="NCBI Taxonomy" id="1802214"/>
    <lineage>
        <taxon>Bacteria</taxon>
        <taxon>Candidatus Staskawicziibacteriota</taxon>
    </lineage>
</organism>
<protein>
    <recommendedName>
        <fullName evidence="3">Carbonic anhydrase</fullName>
    </recommendedName>
</protein>
<dbReference type="EMBL" id="MHPA01000025">
    <property type="protein sequence ID" value="OGZ72524.1"/>
    <property type="molecule type" value="Genomic_DNA"/>
</dbReference>
<dbReference type="AlphaFoldDB" id="A0A1G2ICS1"/>
<accession>A0A1G2ICS1</accession>
<dbReference type="Proteomes" id="UP000176774">
    <property type="component" value="Unassembled WGS sequence"/>
</dbReference>
<dbReference type="InterPro" id="IPR046871">
    <property type="entry name" value="Pro_CA_2"/>
</dbReference>
<comment type="caution">
    <text evidence="1">The sequence shown here is derived from an EMBL/GenBank/DDBJ whole genome shotgun (WGS) entry which is preliminary data.</text>
</comment>